<dbReference type="RefSeq" id="WP_145113862.1">
    <property type="nucleotide sequence ID" value="NZ_CP036349.1"/>
</dbReference>
<organism evidence="5 6">
    <name type="scientific">Botrimarina mediterranea</name>
    <dbReference type="NCBI Taxonomy" id="2528022"/>
    <lineage>
        <taxon>Bacteria</taxon>
        <taxon>Pseudomonadati</taxon>
        <taxon>Planctomycetota</taxon>
        <taxon>Planctomycetia</taxon>
        <taxon>Pirellulales</taxon>
        <taxon>Lacipirellulaceae</taxon>
        <taxon>Botrimarina</taxon>
    </lineage>
</organism>
<evidence type="ECO:0000256" key="2">
    <source>
        <dbReference type="ARBA" id="ARBA00022679"/>
    </source>
</evidence>
<dbReference type="SUPFAM" id="SSF53335">
    <property type="entry name" value="S-adenosyl-L-methionine-dependent methyltransferases"/>
    <property type="match status" value="1"/>
</dbReference>
<dbReference type="InterPro" id="IPR025714">
    <property type="entry name" value="Methyltranfer_dom"/>
</dbReference>
<keyword evidence="1 5" id="KW-0489">Methyltransferase</keyword>
<dbReference type="GO" id="GO:0032259">
    <property type="term" value="P:methylation"/>
    <property type="evidence" value="ECO:0007669"/>
    <property type="project" value="UniProtKB-KW"/>
</dbReference>
<dbReference type="PANTHER" id="PTHR45875:SF1">
    <property type="entry name" value="METHYLTRANSFERASE N6AMT1"/>
    <property type="match status" value="1"/>
</dbReference>
<keyword evidence="6" id="KW-1185">Reference proteome</keyword>
<keyword evidence="2 5" id="KW-0808">Transferase</keyword>
<dbReference type="InterPro" id="IPR052190">
    <property type="entry name" value="Euk-Arch_PrmC-MTase"/>
</dbReference>
<dbReference type="Proteomes" id="UP000316426">
    <property type="component" value="Chromosome"/>
</dbReference>
<protein>
    <submittedName>
        <fullName evidence="5">N5-glutamine S-adenosyl-L-methionine-dependent methyltransferase</fullName>
    </submittedName>
</protein>
<sequence length="302" mass="33084">MKKPLLTPRDLPRLLLGVTLGVVGAVAVVSPFSLIPRAWVEAPTSLPAPEHLPSTGPSHATWPPHEWTDDPKWHWVRYDDEGWSTGYVGTYRSLEDLLGPAPASDRQLSVPLFPTVYQPDNLDKLYYDWIAEGPIERGDKVLVIGTGSGADSWAVALKTQSKVYAVDINPLAVLNARVTARLGGFELEAVAGDFQAIELPKSFRDFDYVLWNMPFVEAGASDENFLSRNFHDGDDGTIATRFLERLPSLLKPEGVAVALNYALARNYLNTPGTTTHVAPDDEAAITDTTYMLFVVPNPGTAQ</sequence>
<reference evidence="5 6" key="1">
    <citation type="submission" date="2019-02" db="EMBL/GenBank/DDBJ databases">
        <title>Deep-cultivation of Planctomycetes and their phenomic and genomic characterization uncovers novel biology.</title>
        <authorList>
            <person name="Wiegand S."/>
            <person name="Jogler M."/>
            <person name="Boedeker C."/>
            <person name="Pinto D."/>
            <person name="Vollmers J."/>
            <person name="Rivas-Marin E."/>
            <person name="Kohn T."/>
            <person name="Peeters S.H."/>
            <person name="Heuer A."/>
            <person name="Rast P."/>
            <person name="Oberbeckmann S."/>
            <person name="Bunk B."/>
            <person name="Jeske O."/>
            <person name="Meyerdierks A."/>
            <person name="Storesund J.E."/>
            <person name="Kallscheuer N."/>
            <person name="Luecker S."/>
            <person name="Lage O.M."/>
            <person name="Pohl T."/>
            <person name="Merkel B.J."/>
            <person name="Hornburger P."/>
            <person name="Mueller R.-W."/>
            <person name="Bruemmer F."/>
            <person name="Labrenz M."/>
            <person name="Spormann A.M."/>
            <person name="Op den Camp H."/>
            <person name="Overmann J."/>
            <person name="Amann R."/>
            <person name="Jetten M.S.M."/>
            <person name="Mascher T."/>
            <person name="Medema M.H."/>
            <person name="Devos D.P."/>
            <person name="Kaster A.-K."/>
            <person name="Ovreas L."/>
            <person name="Rohde M."/>
            <person name="Galperin M.Y."/>
            <person name="Jogler C."/>
        </authorList>
    </citation>
    <scope>NUCLEOTIDE SEQUENCE [LARGE SCALE GENOMIC DNA]</scope>
    <source>
        <strain evidence="5 6">Spa11</strain>
    </source>
</reference>
<dbReference type="GO" id="GO:0035657">
    <property type="term" value="C:eRF1 methyltransferase complex"/>
    <property type="evidence" value="ECO:0007669"/>
    <property type="project" value="TreeGrafter"/>
</dbReference>
<proteinExistence type="predicted"/>
<name>A0A518KB05_9BACT</name>
<dbReference type="Gene3D" id="3.40.50.150">
    <property type="entry name" value="Vaccinia Virus protein VP39"/>
    <property type="match status" value="1"/>
</dbReference>
<feature type="domain" description="Methyltransferase" evidence="4">
    <location>
        <begin position="136"/>
        <end position="262"/>
    </location>
</feature>
<dbReference type="InterPro" id="IPR029063">
    <property type="entry name" value="SAM-dependent_MTases_sf"/>
</dbReference>
<dbReference type="Pfam" id="PF13847">
    <property type="entry name" value="Methyltransf_31"/>
    <property type="match status" value="1"/>
</dbReference>
<dbReference type="GO" id="GO:0008757">
    <property type="term" value="F:S-adenosylmethionine-dependent methyltransferase activity"/>
    <property type="evidence" value="ECO:0007669"/>
    <property type="project" value="TreeGrafter"/>
</dbReference>
<accession>A0A518KB05</accession>
<gene>
    <name evidence="5" type="ORF">Spa11_31840</name>
</gene>
<dbReference type="AlphaFoldDB" id="A0A518KB05"/>
<dbReference type="GO" id="GO:0008276">
    <property type="term" value="F:protein methyltransferase activity"/>
    <property type="evidence" value="ECO:0007669"/>
    <property type="project" value="TreeGrafter"/>
</dbReference>
<evidence type="ECO:0000256" key="3">
    <source>
        <dbReference type="ARBA" id="ARBA00022691"/>
    </source>
</evidence>
<dbReference type="KEGG" id="bmei:Spa11_31840"/>
<dbReference type="CDD" id="cd02440">
    <property type="entry name" value="AdoMet_MTases"/>
    <property type="match status" value="1"/>
</dbReference>
<keyword evidence="3" id="KW-0949">S-adenosyl-L-methionine</keyword>
<evidence type="ECO:0000259" key="4">
    <source>
        <dbReference type="Pfam" id="PF13847"/>
    </source>
</evidence>
<dbReference type="EMBL" id="CP036349">
    <property type="protein sequence ID" value="QDV74975.1"/>
    <property type="molecule type" value="Genomic_DNA"/>
</dbReference>
<evidence type="ECO:0000313" key="6">
    <source>
        <dbReference type="Proteomes" id="UP000316426"/>
    </source>
</evidence>
<evidence type="ECO:0000256" key="1">
    <source>
        <dbReference type="ARBA" id="ARBA00022603"/>
    </source>
</evidence>
<dbReference type="PANTHER" id="PTHR45875">
    <property type="entry name" value="METHYLTRANSFERASE N6AMT1"/>
    <property type="match status" value="1"/>
</dbReference>
<evidence type="ECO:0000313" key="5">
    <source>
        <dbReference type="EMBL" id="QDV74975.1"/>
    </source>
</evidence>